<evidence type="ECO:0000313" key="1">
    <source>
        <dbReference type="EMBL" id="JAD66590.1"/>
    </source>
</evidence>
<protein>
    <submittedName>
        <fullName evidence="1">Uncharacterized protein</fullName>
    </submittedName>
</protein>
<proteinExistence type="predicted"/>
<name>A0A0A9BZN7_ARUDO</name>
<dbReference type="EMBL" id="GBRH01231305">
    <property type="protein sequence ID" value="JAD66590.1"/>
    <property type="molecule type" value="Transcribed_RNA"/>
</dbReference>
<reference evidence="1" key="1">
    <citation type="submission" date="2014-09" db="EMBL/GenBank/DDBJ databases">
        <authorList>
            <person name="Magalhaes I.L.F."/>
            <person name="Oliveira U."/>
            <person name="Santos F.R."/>
            <person name="Vidigal T.H.D.A."/>
            <person name="Brescovit A.D."/>
            <person name="Santos A.J."/>
        </authorList>
    </citation>
    <scope>NUCLEOTIDE SEQUENCE</scope>
    <source>
        <tissue evidence="1">Shoot tissue taken approximately 20 cm above the soil surface</tissue>
    </source>
</reference>
<sequence>MLLTIVGLIEINSHVTVCFFSFSR</sequence>
<organism evidence="1">
    <name type="scientific">Arundo donax</name>
    <name type="common">Giant reed</name>
    <name type="synonym">Donax arundinaceus</name>
    <dbReference type="NCBI Taxonomy" id="35708"/>
    <lineage>
        <taxon>Eukaryota</taxon>
        <taxon>Viridiplantae</taxon>
        <taxon>Streptophyta</taxon>
        <taxon>Embryophyta</taxon>
        <taxon>Tracheophyta</taxon>
        <taxon>Spermatophyta</taxon>
        <taxon>Magnoliopsida</taxon>
        <taxon>Liliopsida</taxon>
        <taxon>Poales</taxon>
        <taxon>Poaceae</taxon>
        <taxon>PACMAD clade</taxon>
        <taxon>Arundinoideae</taxon>
        <taxon>Arundineae</taxon>
        <taxon>Arundo</taxon>
    </lineage>
</organism>
<reference evidence="1" key="2">
    <citation type="journal article" date="2015" name="Data Brief">
        <title>Shoot transcriptome of the giant reed, Arundo donax.</title>
        <authorList>
            <person name="Barrero R.A."/>
            <person name="Guerrero F.D."/>
            <person name="Moolhuijzen P."/>
            <person name="Goolsby J.A."/>
            <person name="Tidwell J."/>
            <person name="Bellgard S.E."/>
            <person name="Bellgard M.I."/>
        </authorList>
    </citation>
    <scope>NUCLEOTIDE SEQUENCE</scope>
    <source>
        <tissue evidence="1">Shoot tissue taken approximately 20 cm above the soil surface</tissue>
    </source>
</reference>
<accession>A0A0A9BZN7</accession>
<dbReference type="AlphaFoldDB" id="A0A0A9BZN7"/>